<dbReference type="Proteomes" id="UP000319852">
    <property type="component" value="Chromosome"/>
</dbReference>
<protein>
    <recommendedName>
        <fullName evidence="3">Type II toxin-antitoxin system RelE/ParE family toxin</fullName>
    </recommendedName>
</protein>
<organism evidence="1 2">
    <name type="scientific">Adhaeretor mobilis</name>
    <dbReference type="NCBI Taxonomy" id="1930276"/>
    <lineage>
        <taxon>Bacteria</taxon>
        <taxon>Pseudomonadati</taxon>
        <taxon>Planctomycetota</taxon>
        <taxon>Planctomycetia</taxon>
        <taxon>Pirellulales</taxon>
        <taxon>Lacipirellulaceae</taxon>
        <taxon>Adhaeretor</taxon>
    </lineage>
</organism>
<gene>
    <name evidence="1" type="ORF">HG15A2_40190</name>
</gene>
<dbReference type="KEGG" id="amob:HG15A2_40190"/>
<dbReference type="EMBL" id="CP036263">
    <property type="protein sequence ID" value="QDT00680.1"/>
    <property type="molecule type" value="Genomic_DNA"/>
</dbReference>
<proteinExistence type="predicted"/>
<dbReference type="RefSeq" id="WP_145062328.1">
    <property type="nucleotide sequence ID" value="NZ_CP036263.1"/>
</dbReference>
<dbReference type="OrthoDB" id="9809155at2"/>
<keyword evidence="2" id="KW-1185">Reference proteome</keyword>
<sequence>MKWELTPRVLDDADRAAAWYESRRTGLGSELLDEFEFAIFEVIKSPKLYPLLEQPENIKGRARRFLLPRFPYVLIYAMDGVELAFLTLQNTASDPENWLR</sequence>
<dbReference type="AlphaFoldDB" id="A0A517N0L5"/>
<name>A0A517N0L5_9BACT</name>
<accession>A0A517N0L5</accession>
<reference evidence="1 2" key="1">
    <citation type="submission" date="2019-02" db="EMBL/GenBank/DDBJ databases">
        <title>Deep-cultivation of Planctomycetes and their phenomic and genomic characterization uncovers novel biology.</title>
        <authorList>
            <person name="Wiegand S."/>
            <person name="Jogler M."/>
            <person name="Boedeker C."/>
            <person name="Pinto D."/>
            <person name="Vollmers J."/>
            <person name="Rivas-Marin E."/>
            <person name="Kohn T."/>
            <person name="Peeters S.H."/>
            <person name="Heuer A."/>
            <person name="Rast P."/>
            <person name="Oberbeckmann S."/>
            <person name="Bunk B."/>
            <person name="Jeske O."/>
            <person name="Meyerdierks A."/>
            <person name="Storesund J.E."/>
            <person name="Kallscheuer N."/>
            <person name="Luecker S."/>
            <person name="Lage O.M."/>
            <person name="Pohl T."/>
            <person name="Merkel B.J."/>
            <person name="Hornburger P."/>
            <person name="Mueller R.-W."/>
            <person name="Bruemmer F."/>
            <person name="Labrenz M."/>
            <person name="Spormann A.M."/>
            <person name="Op den Camp H."/>
            <person name="Overmann J."/>
            <person name="Amann R."/>
            <person name="Jetten M.S.M."/>
            <person name="Mascher T."/>
            <person name="Medema M.H."/>
            <person name="Devos D.P."/>
            <person name="Kaster A.-K."/>
            <person name="Ovreas L."/>
            <person name="Rohde M."/>
            <person name="Galperin M.Y."/>
            <person name="Jogler C."/>
        </authorList>
    </citation>
    <scope>NUCLEOTIDE SEQUENCE [LARGE SCALE GENOMIC DNA]</scope>
    <source>
        <strain evidence="1 2">HG15A2</strain>
    </source>
</reference>
<evidence type="ECO:0000313" key="2">
    <source>
        <dbReference type="Proteomes" id="UP000319852"/>
    </source>
</evidence>
<evidence type="ECO:0000313" key="1">
    <source>
        <dbReference type="EMBL" id="QDT00680.1"/>
    </source>
</evidence>
<evidence type="ECO:0008006" key="3">
    <source>
        <dbReference type="Google" id="ProtNLM"/>
    </source>
</evidence>